<dbReference type="AlphaFoldDB" id="A0A183P021"/>
<protein>
    <submittedName>
        <fullName evidence="3">PAZ domain-containing protein</fullName>
    </submittedName>
</protein>
<dbReference type="Proteomes" id="UP000269396">
    <property type="component" value="Unassembled WGS sequence"/>
</dbReference>
<dbReference type="EMBL" id="UZAL01028414">
    <property type="protein sequence ID" value="VDP41030.1"/>
    <property type="molecule type" value="Genomic_DNA"/>
</dbReference>
<reference evidence="3" key="2">
    <citation type="submission" date="2023-11" db="UniProtKB">
        <authorList>
            <consortium name="WormBaseParasite"/>
        </authorList>
    </citation>
    <scope>IDENTIFICATION</scope>
</reference>
<evidence type="ECO:0000313" key="2">
    <source>
        <dbReference type="Proteomes" id="UP000269396"/>
    </source>
</evidence>
<evidence type="ECO:0000313" key="1">
    <source>
        <dbReference type="EMBL" id="VDP41030.1"/>
    </source>
</evidence>
<organism evidence="1 2">
    <name type="scientific">Schistosoma mattheei</name>
    <dbReference type="NCBI Taxonomy" id="31246"/>
    <lineage>
        <taxon>Eukaryota</taxon>
        <taxon>Metazoa</taxon>
        <taxon>Spiralia</taxon>
        <taxon>Lophotrochozoa</taxon>
        <taxon>Platyhelminthes</taxon>
        <taxon>Trematoda</taxon>
        <taxon>Digenea</taxon>
        <taxon>Strigeidida</taxon>
        <taxon>Schistosomatoidea</taxon>
        <taxon>Schistosomatidae</taxon>
        <taxon>Schistosoma</taxon>
    </lineage>
</organism>
<proteinExistence type="predicted"/>
<name>A0A183P021_9TREM</name>
<evidence type="ECO:0000313" key="3">
    <source>
        <dbReference type="WBParaSite" id="SMTH1_67430.1"/>
    </source>
</evidence>
<keyword evidence="2" id="KW-1185">Reference proteome</keyword>
<gene>
    <name evidence="1" type="ORF">SMTD_LOCUS7707</name>
</gene>
<reference evidence="1 2" key="1">
    <citation type="submission" date="2018-11" db="EMBL/GenBank/DDBJ databases">
        <authorList>
            <consortium name="Pathogen Informatics"/>
        </authorList>
    </citation>
    <scope>NUCLEOTIDE SEQUENCE [LARGE SCALE GENOMIC DNA]</scope>
    <source>
        <strain evidence="1">Denwood</strain>
        <strain evidence="2">Denwood, Zambia</strain>
    </source>
</reference>
<sequence length="68" mass="8006">MSNITDYYEQKLKKYHFAISSENERTFMKMNMEAITKPVLFVLKNADSFLLPIPPNTNYPINYNSRLA</sequence>
<dbReference type="Proteomes" id="UP000050791">
    <property type="component" value="Unassembled WGS sequence"/>
</dbReference>
<accession>A0A183P021</accession>
<dbReference type="WBParaSite" id="SMTH1_67430.1">
    <property type="protein sequence ID" value="SMTH1_67430.1"/>
    <property type="gene ID" value="SMTH1_67430"/>
</dbReference>